<dbReference type="InterPro" id="IPR046349">
    <property type="entry name" value="C1-like_sf"/>
</dbReference>
<dbReference type="Pfam" id="PF03107">
    <property type="entry name" value="C1_2"/>
    <property type="match status" value="2"/>
</dbReference>
<evidence type="ECO:0000259" key="3">
    <source>
        <dbReference type="Pfam" id="PF03107"/>
    </source>
</evidence>
<name>A0A8S0UER8_OLEEU</name>
<sequence>MRFQEKQHFSQGRSHFKHWPQLRFLQMVFTAVVEGSARTGISGGSKVQEEKKRRGEEKNLQAAEIELWKRSRGRSRSYTCNACGSEGRALGFNCAHCEFDLHVKCASLHNTILLDKHPHELKLIFDSPYENKNTIFACDLCRGIMQNNFWLYHCADYDFTAHLDCAVSKACFKEDKSRKPEENTKAKVLGNKKPEEQNAAAKDSGKENSNLQYKDLKDQIQELKISISELRKQKEQQMVQKLEKDSGK</sequence>
<dbReference type="PANTHER" id="PTHR46288:SF29">
    <property type="entry name" value="DC1 DOMAIN-CONTAINING PROTEIN"/>
    <property type="match status" value="1"/>
</dbReference>
<feature type="domain" description="DC1" evidence="3">
    <location>
        <begin position="116"/>
        <end position="166"/>
    </location>
</feature>
<dbReference type="InterPro" id="IPR004146">
    <property type="entry name" value="DC1"/>
</dbReference>
<accession>A0A8S0UER8</accession>
<organism evidence="4 5">
    <name type="scientific">Olea europaea subsp. europaea</name>
    <dbReference type="NCBI Taxonomy" id="158383"/>
    <lineage>
        <taxon>Eukaryota</taxon>
        <taxon>Viridiplantae</taxon>
        <taxon>Streptophyta</taxon>
        <taxon>Embryophyta</taxon>
        <taxon>Tracheophyta</taxon>
        <taxon>Spermatophyta</taxon>
        <taxon>Magnoliopsida</taxon>
        <taxon>eudicotyledons</taxon>
        <taxon>Gunneridae</taxon>
        <taxon>Pentapetalae</taxon>
        <taxon>asterids</taxon>
        <taxon>lamiids</taxon>
        <taxon>Lamiales</taxon>
        <taxon>Oleaceae</taxon>
        <taxon>Oleeae</taxon>
        <taxon>Olea</taxon>
    </lineage>
</organism>
<dbReference type="Gramene" id="OE9A037221T1">
    <property type="protein sequence ID" value="OE9A037221C1"/>
    <property type="gene ID" value="OE9A037221"/>
</dbReference>
<protein>
    <recommendedName>
        <fullName evidence="3">DC1 domain-containing protein</fullName>
    </recommendedName>
</protein>
<dbReference type="PANTHER" id="PTHR46288">
    <property type="entry name" value="PHORBOL-ESTER/DAG-TYPE DOMAIN-CONTAINING PROTEIN"/>
    <property type="match status" value="1"/>
</dbReference>
<evidence type="ECO:0000313" key="5">
    <source>
        <dbReference type="Proteomes" id="UP000594638"/>
    </source>
</evidence>
<dbReference type="SUPFAM" id="SSF57889">
    <property type="entry name" value="Cysteine-rich domain"/>
    <property type="match status" value="1"/>
</dbReference>
<keyword evidence="1" id="KW-0677">Repeat</keyword>
<dbReference type="Proteomes" id="UP000594638">
    <property type="component" value="Unassembled WGS sequence"/>
</dbReference>
<evidence type="ECO:0000256" key="1">
    <source>
        <dbReference type="ARBA" id="ARBA00022737"/>
    </source>
</evidence>
<proteinExistence type="predicted"/>
<dbReference type="AlphaFoldDB" id="A0A8S0UER8"/>
<evidence type="ECO:0000313" key="4">
    <source>
        <dbReference type="EMBL" id="CAA3018447.1"/>
    </source>
</evidence>
<dbReference type="EMBL" id="CACTIH010007844">
    <property type="protein sequence ID" value="CAA3018447.1"/>
    <property type="molecule type" value="Genomic_DNA"/>
</dbReference>
<keyword evidence="5" id="KW-1185">Reference proteome</keyword>
<evidence type="ECO:0000256" key="2">
    <source>
        <dbReference type="SAM" id="MobiDB-lite"/>
    </source>
</evidence>
<gene>
    <name evidence="4" type="ORF">OLEA9_A037221</name>
</gene>
<reference evidence="4 5" key="1">
    <citation type="submission" date="2019-12" db="EMBL/GenBank/DDBJ databases">
        <authorList>
            <person name="Alioto T."/>
            <person name="Alioto T."/>
            <person name="Gomez Garrido J."/>
        </authorList>
    </citation>
    <scope>NUCLEOTIDE SEQUENCE [LARGE SCALE GENOMIC DNA]</scope>
</reference>
<dbReference type="OrthoDB" id="1683652at2759"/>
<feature type="region of interest" description="Disordered" evidence="2">
    <location>
        <begin position="182"/>
        <end position="213"/>
    </location>
</feature>
<feature type="domain" description="DC1" evidence="3">
    <location>
        <begin position="72"/>
        <end position="106"/>
    </location>
</feature>
<comment type="caution">
    <text evidence="4">The sequence shown here is derived from an EMBL/GenBank/DDBJ whole genome shotgun (WGS) entry which is preliminary data.</text>
</comment>